<reference key="2">
    <citation type="submission" date="2011-04" db="EMBL/GenBank/DDBJ databases">
        <title>Complete sequence of chromosome of Haliscomenobacter hydrossis DSM 1100.</title>
        <authorList>
            <consortium name="US DOE Joint Genome Institute (JGI-PGF)"/>
            <person name="Lucas S."/>
            <person name="Han J."/>
            <person name="Lapidus A."/>
            <person name="Bruce D."/>
            <person name="Goodwin L."/>
            <person name="Pitluck S."/>
            <person name="Peters L."/>
            <person name="Kyrpides N."/>
            <person name="Mavromatis K."/>
            <person name="Ivanova N."/>
            <person name="Ovchinnikova G."/>
            <person name="Pagani I."/>
            <person name="Daligault H."/>
            <person name="Detter J.C."/>
            <person name="Han C."/>
            <person name="Land M."/>
            <person name="Hauser L."/>
            <person name="Markowitz V."/>
            <person name="Cheng J.-F."/>
            <person name="Hugenholtz P."/>
            <person name="Woyke T."/>
            <person name="Wu D."/>
            <person name="Verbarg S."/>
            <person name="Frueling A."/>
            <person name="Brambilla E."/>
            <person name="Klenk H.-P."/>
            <person name="Eisen J.A."/>
        </authorList>
    </citation>
    <scope>NUCLEOTIDE SEQUENCE</scope>
    <source>
        <strain>DSM 1100</strain>
    </source>
</reference>
<evidence type="ECO:0000313" key="2">
    <source>
        <dbReference type="Proteomes" id="UP000008461"/>
    </source>
</evidence>
<dbReference type="AlphaFoldDB" id="F4KZ36"/>
<evidence type="ECO:0000313" key="1">
    <source>
        <dbReference type="EMBL" id="AEE53690.1"/>
    </source>
</evidence>
<dbReference type="HOGENOM" id="CLU_1068600_0_0_10"/>
<organism evidence="1 2">
    <name type="scientific">Haliscomenobacter hydrossis (strain ATCC 27775 / DSM 1100 / LMG 10767 / O)</name>
    <dbReference type="NCBI Taxonomy" id="760192"/>
    <lineage>
        <taxon>Bacteria</taxon>
        <taxon>Pseudomonadati</taxon>
        <taxon>Bacteroidota</taxon>
        <taxon>Saprospiria</taxon>
        <taxon>Saprospirales</taxon>
        <taxon>Haliscomenobacteraceae</taxon>
        <taxon>Haliscomenobacter</taxon>
    </lineage>
</organism>
<reference evidence="1 2" key="1">
    <citation type="journal article" date="2011" name="Stand. Genomic Sci.">
        <title>Complete genome sequence of Haliscomenobacter hydrossis type strain (O).</title>
        <authorList>
            <consortium name="US DOE Joint Genome Institute (JGI-PGF)"/>
            <person name="Daligault H."/>
            <person name="Lapidus A."/>
            <person name="Zeytun A."/>
            <person name="Nolan M."/>
            <person name="Lucas S."/>
            <person name="Del Rio T.G."/>
            <person name="Tice H."/>
            <person name="Cheng J.F."/>
            <person name="Tapia R."/>
            <person name="Han C."/>
            <person name="Goodwin L."/>
            <person name="Pitluck S."/>
            <person name="Liolios K."/>
            <person name="Pagani I."/>
            <person name="Ivanova N."/>
            <person name="Huntemann M."/>
            <person name="Mavromatis K."/>
            <person name="Mikhailova N."/>
            <person name="Pati A."/>
            <person name="Chen A."/>
            <person name="Palaniappan K."/>
            <person name="Land M."/>
            <person name="Hauser L."/>
            <person name="Brambilla E.M."/>
            <person name="Rohde M."/>
            <person name="Verbarg S."/>
            <person name="Goker M."/>
            <person name="Bristow J."/>
            <person name="Eisen J.A."/>
            <person name="Markowitz V."/>
            <person name="Hugenholtz P."/>
            <person name="Kyrpides N.C."/>
            <person name="Klenk H.P."/>
            <person name="Woyke T."/>
        </authorList>
    </citation>
    <scope>NUCLEOTIDE SEQUENCE [LARGE SCALE GENOMIC DNA]</scope>
    <source>
        <strain evidence="2">ATCC 27775 / DSM 1100 / LMG 10767 / O</strain>
    </source>
</reference>
<proteinExistence type="predicted"/>
<dbReference type="KEGG" id="hhy:Halhy_5867"/>
<protein>
    <submittedName>
        <fullName evidence="1">Uncharacterized protein</fullName>
    </submittedName>
</protein>
<dbReference type="EMBL" id="CP002691">
    <property type="protein sequence ID" value="AEE53690.1"/>
    <property type="molecule type" value="Genomic_DNA"/>
</dbReference>
<keyword evidence="2" id="KW-1185">Reference proteome</keyword>
<accession>F4KZ36</accession>
<name>F4KZ36_HALH1</name>
<sequence>MPNTYGNIYPAWGINTQNQVFAVDTGNAIFPMSDENFAEVIAISESGVIWVLSTDPDTGGALLYWGIGDGNWNPATTASGAIFLSGFVGNQAWYYTEDGALCTIDITGEGEVIGKIADVQQMDYGGGYLWLVFPSTDGGIPCLQFSPINGAPFAWKPFVGFPEPSCITVNYTGNCYGIDGSFSPMYYLNDGVSTGSAGDGANGSALEISFKNTYFLLSTNADKNGNDVLMYQDTAGSSFVSAGFQAIQVLGTYYVAPITQ</sequence>
<dbReference type="Proteomes" id="UP000008461">
    <property type="component" value="Chromosome"/>
</dbReference>
<dbReference type="RefSeq" id="WP_013768218.1">
    <property type="nucleotide sequence ID" value="NC_015510.1"/>
</dbReference>
<gene>
    <name evidence="1" type="ordered locus">Halhy_5867</name>
</gene>